<dbReference type="Proteomes" id="UP000193228">
    <property type="component" value="Unassembled WGS sequence"/>
</dbReference>
<protein>
    <submittedName>
        <fullName evidence="2">Uncharacterized protein</fullName>
    </submittedName>
</protein>
<dbReference type="STRING" id="1515439.SAMN06265784_12315"/>
<feature type="chain" id="PRO_5013344588" evidence="1">
    <location>
        <begin position="22"/>
        <end position="92"/>
    </location>
</feature>
<name>A0A1X7M617_9BURK</name>
<keyword evidence="3" id="KW-1185">Reference proteome</keyword>
<sequence length="92" mass="9644">MRKNYVAAAVCAALSISAAYAQTPALSDPSNLDQAVRTVQQAQAQIDEQKAPAPAVDANTQLLTAIHVTQIQQLQTLQAIQAGLIAQAHPAQ</sequence>
<evidence type="ECO:0000256" key="1">
    <source>
        <dbReference type="SAM" id="SignalP"/>
    </source>
</evidence>
<keyword evidence="1" id="KW-0732">Signal</keyword>
<evidence type="ECO:0000313" key="2">
    <source>
        <dbReference type="EMBL" id="SMG61545.1"/>
    </source>
</evidence>
<accession>A0A1X7M617</accession>
<gene>
    <name evidence="2" type="ORF">SAMN06265784_12315</name>
</gene>
<organism evidence="2 3">
    <name type="scientific">Paraburkholderia susongensis</name>
    <dbReference type="NCBI Taxonomy" id="1515439"/>
    <lineage>
        <taxon>Bacteria</taxon>
        <taxon>Pseudomonadati</taxon>
        <taxon>Pseudomonadota</taxon>
        <taxon>Betaproteobacteria</taxon>
        <taxon>Burkholderiales</taxon>
        <taxon>Burkholderiaceae</taxon>
        <taxon>Paraburkholderia</taxon>
    </lineage>
</organism>
<reference evidence="3" key="1">
    <citation type="submission" date="2017-04" db="EMBL/GenBank/DDBJ databases">
        <authorList>
            <person name="Varghese N."/>
            <person name="Submissions S."/>
        </authorList>
    </citation>
    <scope>NUCLEOTIDE SEQUENCE [LARGE SCALE GENOMIC DNA]</scope>
    <source>
        <strain evidence="3">LMG 29540</strain>
    </source>
</reference>
<evidence type="ECO:0000313" key="3">
    <source>
        <dbReference type="Proteomes" id="UP000193228"/>
    </source>
</evidence>
<dbReference type="AlphaFoldDB" id="A0A1X7M617"/>
<feature type="signal peptide" evidence="1">
    <location>
        <begin position="1"/>
        <end position="21"/>
    </location>
</feature>
<dbReference type="EMBL" id="FXAT01000023">
    <property type="protein sequence ID" value="SMG61545.1"/>
    <property type="molecule type" value="Genomic_DNA"/>
</dbReference>
<dbReference type="RefSeq" id="WP_085489938.1">
    <property type="nucleotide sequence ID" value="NZ_FXAT01000023.1"/>
</dbReference>
<proteinExistence type="predicted"/>